<organism evidence="2 3">
    <name type="scientific">Choiromyces venosus 120613-1</name>
    <dbReference type="NCBI Taxonomy" id="1336337"/>
    <lineage>
        <taxon>Eukaryota</taxon>
        <taxon>Fungi</taxon>
        <taxon>Dikarya</taxon>
        <taxon>Ascomycota</taxon>
        <taxon>Pezizomycotina</taxon>
        <taxon>Pezizomycetes</taxon>
        <taxon>Pezizales</taxon>
        <taxon>Tuberaceae</taxon>
        <taxon>Choiromyces</taxon>
    </lineage>
</organism>
<dbReference type="AlphaFoldDB" id="A0A3N4JJZ4"/>
<evidence type="ECO:0000313" key="3">
    <source>
        <dbReference type="Proteomes" id="UP000276215"/>
    </source>
</evidence>
<protein>
    <submittedName>
        <fullName evidence="2">Uncharacterized protein</fullName>
    </submittedName>
</protein>
<sequence length="96" mass="10606">MSILQVIPWKIITFIQYSRAVALPPKLPTPTASFPTPSILHSPISPNRSHHSAIPIRSLKLAQPSGSRGNKVYLSEHCRDSQPTGGVADRWRGREV</sequence>
<evidence type="ECO:0000256" key="1">
    <source>
        <dbReference type="SAM" id="MobiDB-lite"/>
    </source>
</evidence>
<feature type="region of interest" description="Disordered" evidence="1">
    <location>
        <begin position="77"/>
        <end position="96"/>
    </location>
</feature>
<dbReference type="Proteomes" id="UP000276215">
    <property type="component" value="Unassembled WGS sequence"/>
</dbReference>
<keyword evidence="3" id="KW-1185">Reference proteome</keyword>
<accession>A0A3N4JJZ4</accession>
<reference evidence="2 3" key="1">
    <citation type="journal article" date="2018" name="Nat. Ecol. Evol.">
        <title>Pezizomycetes genomes reveal the molecular basis of ectomycorrhizal truffle lifestyle.</title>
        <authorList>
            <person name="Murat C."/>
            <person name="Payen T."/>
            <person name="Noel B."/>
            <person name="Kuo A."/>
            <person name="Morin E."/>
            <person name="Chen J."/>
            <person name="Kohler A."/>
            <person name="Krizsan K."/>
            <person name="Balestrini R."/>
            <person name="Da Silva C."/>
            <person name="Montanini B."/>
            <person name="Hainaut M."/>
            <person name="Levati E."/>
            <person name="Barry K.W."/>
            <person name="Belfiori B."/>
            <person name="Cichocki N."/>
            <person name="Clum A."/>
            <person name="Dockter R.B."/>
            <person name="Fauchery L."/>
            <person name="Guy J."/>
            <person name="Iotti M."/>
            <person name="Le Tacon F."/>
            <person name="Lindquist E.A."/>
            <person name="Lipzen A."/>
            <person name="Malagnac F."/>
            <person name="Mello A."/>
            <person name="Molinier V."/>
            <person name="Miyauchi S."/>
            <person name="Poulain J."/>
            <person name="Riccioni C."/>
            <person name="Rubini A."/>
            <person name="Sitrit Y."/>
            <person name="Splivallo R."/>
            <person name="Traeger S."/>
            <person name="Wang M."/>
            <person name="Zifcakova L."/>
            <person name="Wipf D."/>
            <person name="Zambonelli A."/>
            <person name="Paolocci F."/>
            <person name="Nowrousian M."/>
            <person name="Ottonello S."/>
            <person name="Baldrian P."/>
            <person name="Spatafora J.W."/>
            <person name="Henrissat B."/>
            <person name="Nagy L.G."/>
            <person name="Aury J.M."/>
            <person name="Wincker P."/>
            <person name="Grigoriev I.V."/>
            <person name="Bonfante P."/>
            <person name="Martin F.M."/>
        </authorList>
    </citation>
    <scope>NUCLEOTIDE SEQUENCE [LARGE SCALE GENOMIC DNA]</scope>
    <source>
        <strain evidence="2 3">120613-1</strain>
    </source>
</reference>
<name>A0A3N4JJZ4_9PEZI</name>
<dbReference type="EMBL" id="ML120405">
    <property type="protein sequence ID" value="RPA97318.1"/>
    <property type="molecule type" value="Genomic_DNA"/>
</dbReference>
<proteinExistence type="predicted"/>
<evidence type="ECO:0000313" key="2">
    <source>
        <dbReference type="EMBL" id="RPA97318.1"/>
    </source>
</evidence>
<gene>
    <name evidence="2" type="ORF">L873DRAFT_1809833</name>
</gene>